<evidence type="ECO:0000256" key="1">
    <source>
        <dbReference type="ARBA" id="ARBA00004429"/>
    </source>
</evidence>
<comment type="caution">
    <text evidence="9">The sequence shown here is derived from an EMBL/GenBank/DDBJ whole genome shotgun (WGS) entry which is preliminary data.</text>
</comment>
<dbReference type="EMBL" id="NRSH01000079">
    <property type="protein sequence ID" value="MBK1726911.1"/>
    <property type="molecule type" value="Genomic_DNA"/>
</dbReference>
<evidence type="ECO:0000259" key="8">
    <source>
        <dbReference type="Pfam" id="PF00482"/>
    </source>
</evidence>
<dbReference type="InterPro" id="IPR042094">
    <property type="entry name" value="T2SS_GspF_sf"/>
</dbReference>
<gene>
    <name evidence="9" type="ORF">CKO13_07730</name>
</gene>
<dbReference type="Pfam" id="PF00482">
    <property type="entry name" value="T2SSF"/>
    <property type="match status" value="1"/>
</dbReference>
<dbReference type="PANTHER" id="PTHR30012:SF7">
    <property type="entry name" value="PROTEIN TRANSPORT PROTEIN HOFC HOMOLOG"/>
    <property type="match status" value="1"/>
</dbReference>
<evidence type="ECO:0000256" key="6">
    <source>
        <dbReference type="ARBA" id="ARBA00022989"/>
    </source>
</evidence>
<dbReference type="PANTHER" id="PTHR30012">
    <property type="entry name" value="GENERAL SECRETION PATHWAY PROTEIN"/>
    <property type="match status" value="1"/>
</dbReference>
<dbReference type="Proteomes" id="UP000738126">
    <property type="component" value="Unassembled WGS sequence"/>
</dbReference>
<keyword evidence="3" id="KW-1003">Cell membrane</keyword>
<accession>A0ABS1E967</accession>
<protein>
    <recommendedName>
        <fullName evidence="8">Type II secretion system protein GspF domain-containing protein</fullName>
    </recommendedName>
</protein>
<sequence>MSRLRWQGVDSRGRRLCGACYADSAAALRAALEQRGIAALRVHRELAPARRPRGGAARRAAALQRLAAVLTTGAPLDQALRTVAAQESDPLLRRCLRRARGAIESGTALAPA</sequence>
<evidence type="ECO:0000256" key="2">
    <source>
        <dbReference type="ARBA" id="ARBA00005745"/>
    </source>
</evidence>
<evidence type="ECO:0000256" key="5">
    <source>
        <dbReference type="ARBA" id="ARBA00022692"/>
    </source>
</evidence>
<keyword evidence="6" id="KW-1133">Transmembrane helix</keyword>
<dbReference type="RefSeq" id="WP_200259132.1">
    <property type="nucleotide sequence ID" value="NZ_NRSH01000079.1"/>
</dbReference>
<organism evidence="9 10">
    <name type="scientific">Halorhodospira neutriphila</name>
    <dbReference type="NCBI Taxonomy" id="168379"/>
    <lineage>
        <taxon>Bacteria</taxon>
        <taxon>Pseudomonadati</taxon>
        <taxon>Pseudomonadota</taxon>
        <taxon>Gammaproteobacteria</taxon>
        <taxon>Chromatiales</taxon>
        <taxon>Ectothiorhodospiraceae</taxon>
        <taxon>Halorhodospira</taxon>
    </lineage>
</organism>
<evidence type="ECO:0000256" key="7">
    <source>
        <dbReference type="ARBA" id="ARBA00023136"/>
    </source>
</evidence>
<evidence type="ECO:0000313" key="10">
    <source>
        <dbReference type="Proteomes" id="UP000738126"/>
    </source>
</evidence>
<keyword evidence="4" id="KW-0997">Cell inner membrane</keyword>
<dbReference type="InterPro" id="IPR003004">
    <property type="entry name" value="GspF/PilC"/>
</dbReference>
<comment type="similarity">
    <text evidence="2">Belongs to the GSP F family.</text>
</comment>
<feature type="domain" description="Type II secretion system protein GspF" evidence="8">
    <location>
        <begin position="63"/>
        <end position="110"/>
    </location>
</feature>
<comment type="subcellular location">
    <subcellularLocation>
        <location evidence="1">Cell inner membrane</location>
        <topology evidence="1">Multi-pass membrane protein</topology>
    </subcellularLocation>
</comment>
<keyword evidence="7" id="KW-0472">Membrane</keyword>
<dbReference type="Gene3D" id="1.20.81.30">
    <property type="entry name" value="Type II secretion system (T2SS), domain F"/>
    <property type="match status" value="1"/>
</dbReference>
<reference evidence="9 10" key="1">
    <citation type="journal article" date="2020" name="Microorganisms">
        <title>Osmotic Adaptation and Compatible Solute Biosynthesis of Phototrophic Bacteria as Revealed from Genome Analyses.</title>
        <authorList>
            <person name="Imhoff J.F."/>
            <person name="Rahn T."/>
            <person name="Kunzel S."/>
            <person name="Keller A."/>
            <person name="Neulinger S.C."/>
        </authorList>
    </citation>
    <scope>NUCLEOTIDE SEQUENCE [LARGE SCALE GENOMIC DNA]</scope>
    <source>
        <strain evidence="9 10">DSM 15116</strain>
    </source>
</reference>
<proteinExistence type="inferred from homology"/>
<evidence type="ECO:0000256" key="4">
    <source>
        <dbReference type="ARBA" id="ARBA00022519"/>
    </source>
</evidence>
<feature type="non-terminal residue" evidence="9">
    <location>
        <position position="112"/>
    </location>
</feature>
<evidence type="ECO:0000313" key="9">
    <source>
        <dbReference type="EMBL" id="MBK1726911.1"/>
    </source>
</evidence>
<evidence type="ECO:0000256" key="3">
    <source>
        <dbReference type="ARBA" id="ARBA00022475"/>
    </source>
</evidence>
<dbReference type="InterPro" id="IPR018076">
    <property type="entry name" value="T2SS_GspF_dom"/>
</dbReference>
<keyword evidence="5" id="KW-0812">Transmembrane</keyword>
<keyword evidence="10" id="KW-1185">Reference proteome</keyword>
<name>A0ABS1E967_9GAMM</name>